<proteinExistence type="predicted"/>
<dbReference type="Gene3D" id="3.90.1200.10">
    <property type="match status" value="1"/>
</dbReference>
<name>A0A1I4Q462_9RHOB</name>
<dbReference type="InterPro" id="IPR011009">
    <property type="entry name" value="Kinase-like_dom_sf"/>
</dbReference>
<dbReference type="RefSeq" id="WP_093094630.1">
    <property type="nucleotide sequence ID" value="NZ_FOTQ01000006.1"/>
</dbReference>
<protein>
    <recommendedName>
        <fullName evidence="1">Aminoglycoside phosphotransferase domain-containing protein</fullName>
    </recommendedName>
</protein>
<evidence type="ECO:0000313" key="2">
    <source>
        <dbReference type="EMBL" id="SFM34646.1"/>
    </source>
</evidence>
<evidence type="ECO:0000259" key="1">
    <source>
        <dbReference type="Pfam" id="PF01636"/>
    </source>
</evidence>
<sequence length="356" mass="39463">MNRSLHAQAAASASQLPAPARAFLARHGLDRFGLELFEADASPRRYYRVQGEGVLLMIDRHDPPGFAAYLRLSHHLNDLGLSAPRVFGADPVHGIALVEDFGEGTYAVCLDDGYDEAELYKLAVDALLHLHHDPRGNDVDQPRYDLAVHLTELKIFADWFAPAIIPAIDRTGFADTFLGLWRDALAPVAQRFDTLVLRDFHVDNLMFLSQRAGIKRCGLLDFQDGILGPCEYDLVSLLQDARRDLAPDLETQLLDHYLANAPAQLGSAEEIRHRFALLGAQRHTRILGVFVRLCQRDAKPRYLKFIPRVVKQLQAALADAGLSDISSFLESELPGWADAALDLGRDLPIPQGVSHA</sequence>
<dbReference type="OrthoDB" id="9809275at2"/>
<dbReference type="Pfam" id="PF01636">
    <property type="entry name" value="APH"/>
    <property type="match status" value="1"/>
</dbReference>
<dbReference type="SUPFAM" id="SSF56112">
    <property type="entry name" value="Protein kinase-like (PK-like)"/>
    <property type="match status" value="1"/>
</dbReference>
<dbReference type="InterPro" id="IPR002575">
    <property type="entry name" value="Aminoglycoside_PTrfase"/>
</dbReference>
<feature type="domain" description="Aminoglycoside phosphotransferase" evidence="1">
    <location>
        <begin position="35"/>
        <end position="263"/>
    </location>
</feature>
<accession>A0A1I4Q462</accession>
<reference evidence="2 3" key="1">
    <citation type="submission" date="2016-10" db="EMBL/GenBank/DDBJ databases">
        <authorList>
            <person name="de Groot N.N."/>
        </authorList>
    </citation>
    <scope>NUCLEOTIDE SEQUENCE [LARGE SCALE GENOMIC DNA]</scope>
    <source>
        <strain evidence="2 3">DSM 15283</strain>
    </source>
</reference>
<dbReference type="Proteomes" id="UP000199144">
    <property type="component" value="Unassembled WGS sequence"/>
</dbReference>
<dbReference type="STRING" id="254406.SAMN04488042_106170"/>
<dbReference type="Gene3D" id="3.30.200.20">
    <property type="entry name" value="Phosphorylase Kinase, domain 1"/>
    <property type="match status" value="1"/>
</dbReference>
<evidence type="ECO:0000313" key="3">
    <source>
        <dbReference type="Proteomes" id="UP000199144"/>
    </source>
</evidence>
<keyword evidence="3" id="KW-1185">Reference proteome</keyword>
<dbReference type="EMBL" id="FOTQ01000006">
    <property type="protein sequence ID" value="SFM34646.1"/>
    <property type="molecule type" value="Genomic_DNA"/>
</dbReference>
<dbReference type="AlphaFoldDB" id="A0A1I4Q462"/>
<gene>
    <name evidence="2" type="ORF">SAMN04488042_106170</name>
</gene>
<organism evidence="2 3">
    <name type="scientific">Shimia aestuarii</name>
    <dbReference type="NCBI Taxonomy" id="254406"/>
    <lineage>
        <taxon>Bacteria</taxon>
        <taxon>Pseudomonadati</taxon>
        <taxon>Pseudomonadota</taxon>
        <taxon>Alphaproteobacteria</taxon>
        <taxon>Rhodobacterales</taxon>
        <taxon>Roseobacteraceae</taxon>
    </lineage>
</organism>